<reference evidence="5" key="1">
    <citation type="submission" date="2022-11" db="UniProtKB">
        <authorList>
            <consortium name="WormBaseParasite"/>
        </authorList>
    </citation>
    <scope>IDENTIFICATION</scope>
</reference>
<evidence type="ECO:0000256" key="1">
    <source>
        <dbReference type="SAM" id="MobiDB-lite"/>
    </source>
</evidence>
<evidence type="ECO:0000313" key="4">
    <source>
        <dbReference type="Proteomes" id="UP000887572"/>
    </source>
</evidence>
<evidence type="ECO:0000259" key="3">
    <source>
        <dbReference type="Pfam" id="PF07245"/>
    </source>
</evidence>
<evidence type="ECO:0000256" key="2">
    <source>
        <dbReference type="SAM" id="Phobius"/>
    </source>
</evidence>
<dbReference type="Pfam" id="PF07245">
    <property type="entry name" value="Phlebovirus_G2"/>
    <property type="match status" value="1"/>
</dbReference>
<protein>
    <submittedName>
        <fullName evidence="5">Phlebovirus glycoprotein G2 fusion domain-containing protein</fullName>
    </submittedName>
</protein>
<proteinExistence type="predicted"/>
<evidence type="ECO:0000313" key="5">
    <source>
        <dbReference type="WBParaSite" id="Gr19_v10_g6476.t1"/>
    </source>
</evidence>
<organism evidence="4 5">
    <name type="scientific">Globodera rostochiensis</name>
    <name type="common">Golden nematode worm</name>
    <name type="synonym">Heterodera rostochiensis</name>
    <dbReference type="NCBI Taxonomy" id="31243"/>
    <lineage>
        <taxon>Eukaryota</taxon>
        <taxon>Metazoa</taxon>
        <taxon>Ecdysozoa</taxon>
        <taxon>Nematoda</taxon>
        <taxon>Chromadorea</taxon>
        <taxon>Rhabditida</taxon>
        <taxon>Tylenchina</taxon>
        <taxon>Tylenchomorpha</taxon>
        <taxon>Tylenchoidea</taxon>
        <taxon>Heteroderidae</taxon>
        <taxon>Heteroderinae</taxon>
        <taxon>Globodera</taxon>
    </lineage>
</organism>
<feature type="region of interest" description="Disordered" evidence="1">
    <location>
        <begin position="173"/>
        <end position="215"/>
    </location>
</feature>
<keyword evidence="2" id="KW-0472">Membrane</keyword>
<name>A0A914I1M3_GLORO</name>
<feature type="transmembrane region" description="Helical" evidence="2">
    <location>
        <begin position="120"/>
        <end position="141"/>
    </location>
</feature>
<sequence>MALCLISLIGNAIANSTCPECLLHCSMSGVTIYGPSGNQKLDVCCGDVCIVRNQVRQLAYELPPETLLADYTCVARFWTSPKTMFVSSVTCPALNECTLLSCTFCIELLANPSCSPEVAASLWAIILVGMLVGLCGLLSLCRSCRENFRLMMALLKPIGACLRICRRKATRAHTRARSSLPKRSDRNPLHGQQSHHAHIAPGGTIHNPNGSRRARSCARNAQFGAERFDDGVRDQIGGMVPLIRRGEQIKFPLPESSKQQLFWQHVRGGKTGRQTMGIERRKRLARPLALPGQPRELGKGMRALAFERLSILPHLEMNSDSESNHETEAILYPGMHFHWHNITLTPLAISLPPAPILSSKFITSEDAVALVEQLGDDLHCSDEASARDFNCTLAPTACSGCSADHETGVVGCSCRDLNLEERIDDPQQRLPLTIGQFHLRNEESRILADTGYSPVQLHVEMRDVEMILQLRDSKCWIEALNISGCYRSLTGAQFWYQCRTDWGRALAKVECADGTIFAASCSTNQSAQREVRLSTVQLSTVGLSTVQLSGPHFNTLSKSDFYILKKK</sequence>
<keyword evidence="2" id="KW-0812">Transmembrane</keyword>
<keyword evidence="4" id="KW-1185">Reference proteome</keyword>
<keyword evidence="2" id="KW-1133">Transmembrane helix</keyword>
<accession>A0A914I1M3</accession>
<feature type="domain" description="Phlebovirus glycoprotein G2 fusion" evidence="3">
    <location>
        <begin position="316"/>
        <end position="458"/>
    </location>
</feature>
<dbReference type="WBParaSite" id="Gr19_v10_g6476.t1">
    <property type="protein sequence ID" value="Gr19_v10_g6476.t1"/>
    <property type="gene ID" value="Gr19_v10_g6476"/>
</dbReference>
<dbReference type="Proteomes" id="UP000887572">
    <property type="component" value="Unplaced"/>
</dbReference>
<dbReference type="Gene3D" id="2.60.40.3770">
    <property type="match status" value="1"/>
</dbReference>
<dbReference type="InterPro" id="IPR009878">
    <property type="entry name" value="Phlebovirus_G2_fusion"/>
</dbReference>
<dbReference type="AlphaFoldDB" id="A0A914I1M3"/>